<dbReference type="EC" id="6.1.1.19" evidence="2"/>
<evidence type="ECO:0000313" key="15">
    <source>
        <dbReference type="EMBL" id="PVU89307.1"/>
    </source>
</evidence>
<evidence type="ECO:0000259" key="12">
    <source>
        <dbReference type="SMART" id="SM01016"/>
    </source>
</evidence>
<dbReference type="PRINTS" id="PR01038">
    <property type="entry name" value="TRNASYNTHARG"/>
</dbReference>
<feature type="domain" description="DALR anticodon binding" evidence="11">
    <location>
        <begin position="448"/>
        <end position="563"/>
    </location>
</feature>
<name>A0A2T9YAF9_9FUNG</name>
<evidence type="ECO:0000313" key="16">
    <source>
        <dbReference type="Proteomes" id="UP000245699"/>
    </source>
</evidence>
<keyword evidence="16" id="KW-1185">Reference proteome</keyword>
<dbReference type="InterPro" id="IPR014729">
    <property type="entry name" value="Rossmann-like_a/b/a_fold"/>
</dbReference>
<dbReference type="EMBL" id="MBFT01001238">
    <property type="protein sequence ID" value="PVU84762.1"/>
    <property type="molecule type" value="Genomic_DNA"/>
</dbReference>
<comment type="catalytic activity">
    <reaction evidence="9">
        <text>tRNA(Arg) + L-arginine + ATP = L-arginyl-tRNA(Arg) + AMP + diphosphate</text>
        <dbReference type="Rhea" id="RHEA:20301"/>
        <dbReference type="Rhea" id="RHEA-COMP:9658"/>
        <dbReference type="Rhea" id="RHEA-COMP:9673"/>
        <dbReference type="ChEBI" id="CHEBI:30616"/>
        <dbReference type="ChEBI" id="CHEBI:32682"/>
        <dbReference type="ChEBI" id="CHEBI:33019"/>
        <dbReference type="ChEBI" id="CHEBI:78442"/>
        <dbReference type="ChEBI" id="CHEBI:78513"/>
        <dbReference type="ChEBI" id="CHEBI:456215"/>
        <dbReference type="EC" id="6.1.1.19"/>
    </reaction>
</comment>
<dbReference type="InterPro" id="IPR035684">
    <property type="entry name" value="ArgRS_core"/>
</dbReference>
<feature type="domain" description="Arginyl tRNA synthetase N-terminal" evidence="12">
    <location>
        <begin position="3"/>
        <end position="83"/>
    </location>
</feature>
<dbReference type="AlphaFoldDB" id="A0A2T9YAF9"/>
<evidence type="ECO:0000256" key="9">
    <source>
        <dbReference type="ARBA" id="ARBA00049339"/>
    </source>
</evidence>
<dbReference type="SUPFAM" id="SSF52374">
    <property type="entry name" value="Nucleotidylyl transferase"/>
    <property type="match status" value="1"/>
</dbReference>
<comment type="similarity">
    <text evidence="1 10">Belongs to the class-I aminoacyl-tRNA synthetase family.</text>
</comment>
<evidence type="ECO:0000313" key="13">
    <source>
        <dbReference type="EMBL" id="PVU84762.1"/>
    </source>
</evidence>
<dbReference type="SMART" id="SM01016">
    <property type="entry name" value="Arg_tRNA_synt_N"/>
    <property type="match status" value="1"/>
</dbReference>
<evidence type="ECO:0000313" key="14">
    <source>
        <dbReference type="EMBL" id="PVU88044.1"/>
    </source>
</evidence>
<dbReference type="Gene3D" id="3.30.1360.70">
    <property type="entry name" value="Arginyl tRNA synthetase N-terminal domain"/>
    <property type="match status" value="1"/>
</dbReference>
<dbReference type="InterPro" id="IPR005148">
    <property type="entry name" value="Arg-tRNA-synth_N"/>
</dbReference>
<keyword evidence="6 10" id="KW-0648">Protein biosynthesis</keyword>
<reference evidence="15 16" key="1">
    <citation type="journal article" date="2018" name="MBio">
        <title>Comparative Genomics Reveals the Core Gene Toolbox for the Fungus-Insect Symbiosis.</title>
        <authorList>
            <person name="Wang Y."/>
            <person name="Stata M."/>
            <person name="Wang W."/>
            <person name="Stajich J.E."/>
            <person name="White M.M."/>
            <person name="Moncalvo J.M."/>
        </authorList>
    </citation>
    <scope>NUCLEOTIDE SEQUENCE [LARGE SCALE GENOMIC DNA]</scope>
    <source>
        <strain evidence="15 16">AUS-77-4</strain>
    </source>
</reference>
<dbReference type="SUPFAM" id="SSF55190">
    <property type="entry name" value="Arginyl-tRNA synthetase (ArgRS), N-terminal 'additional' domain"/>
    <property type="match status" value="1"/>
</dbReference>
<evidence type="ECO:0000256" key="10">
    <source>
        <dbReference type="RuleBase" id="RU363038"/>
    </source>
</evidence>
<dbReference type="Proteomes" id="UP000245699">
    <property type="component" value="Unassembled WGS sequence"/>
</dbReference>
<dbReference type="Gene3D" id="3.40.50.620">
    <property type="entry name" value="HUPs"/>
    <property type="match status" value="1"/>
</dbReference>
<evidence type="ECO:0000256" key="3">
    <source>
        <dbReference type="ARBA" id="ARBA00022598"/>
    </source>
</evidence>
<keyword evidence="7 10" id="KW-0030">Aminoacyl-tRNA synthetase</keyword>
<dbReference type="Gene3D" id="1.10.730.10">
    <property type="entry name" value="Isoleucyl-tRNA Synthetase, Domain 1"/>
    <property type="match status" value="1"/>
</dbReference>
<dbReference type="HAMAP" id="MF_00123">
    <property type="entry name" value="Arg_tRNA_synth"/>
    <property type="match status" value="1"/>
</dbReference>
<dbReference type="CDD" id="cd07956">
    <property type="entry name" value="Anticodon_Ia_Arg"/>
    <property type="match status" value="1"/>
</dbReference>
<dbReference type="GO" id="GO:0005739">
    <property type="term" value="C:mitochondrion"/>
    <property type="evidence" value="ECO:0007669"/>
    <property type="project" value="TreeGrafter"/>
</dbReference>
<evidence type="ECO:0000256" key="8">
    <source>
        <dbReference type="ARBA" id="ARBA00033033"/>
    </source>
</evidence>
<dbReference type="Pfam" id="PF00750">
    <property type="entry name" value="tRNA-synt_1d"/>
    <property type="match status" value="1"/>
</dbReference>
<evidence type="ECO:0000259" key="11">
    <source>
        <dbReference type="SMART" id="SM00836"/>
    </source>
</evidence>
<accession>A0A2T9YAF9</accession>
<dbReference type="EMBL" id="MBFT01000665">
    <property type="protein sequence ID" value="PVU88044.1"/>
    <property type="molecule type" value="Genomic_DNA"/>
</dbReference>
<dbReference type="Pfam" id="PF05746">
    <property type="entry name" value="DALR_1"/>
    <property type="match status" value="1"/>
</dbReference>
<dbReference type="GO" id="GO:0006420">
    <property type="term" value="P:arginyl-tRNA aminoacylation"/>
    <property type="evidence" value="ECO:0007669"/>
    <property type="project" value="InterPro"/>
</dbReference>
<dbReference type="FunFam" id="3.40.50.620:FF:000058">
    <property type="entry name" value="Mitochondrial arginyl-tRNA synthetase"/>
    <property type="match status" value="1"/>
</dbReference>
<proteinExistence type="inferred from homology"/>
<dbReference type="InterPro" id="IPR036695">
    <property type="entry name" value="Arg-tRNA-synth_N_sf"/>
</dbReference>
<dbReference type="InterPro" id="IPR009080">
    <property type="entry name" value="tRNAsynth_Ia_anticodon-bd"/>
</dbReference>
<dbReference type="OrthoDB" id="68056at2759"/>
<dbReference type="CDD" id="cd00671">
    <property type="entry name" value="ArgRS_core"/>
    <property type="match status" value="1"/>
</dbReference>
<comment type="caution">
    <text evidence="15">The sequence shown here is derived from an EMBL/GenBank/DDBJ whole genome shotgun (WGS) entry which is preliminary data.</text>
</comment>
<evidence type="ECO:0000256" key="1">
    <source>
        <dbReference type="ARBA" id="ARBA00005594"/>
    </source>
</evidence>
<dbReference type="PROSITE" id="PS00178">
    <property type="entry name" value="AA_TRNA_LIGASE_I"/>
    <property type="match status" value="1"/>
</dbReference>
<evidence type="ECO:0000256" key="5">
    <source>
        <dbReference type="ARBA" id="ARBA00022840"/>
    </source>
</evidence>
<gene>
    <name evidence="15" type="ORF">BB559_005156</name>
    <name evidence="14" type="ORF">BB559_005747</name>
    <name evidence="13" type="ORF">BB559_007405</name>
</gene>
<dbReference type="PANTHER" id="PTHR11956:SF11">
    <property type="entry name" value="ARGININE--TRNA LIGASE, MITOCHONDRIAL-RELATED"/>
    <property type="match status" value="1"/>
</dbReference>
<dbReference type="SMART" id="SM00836">
    <property type="entry name" value="DALR_1"/>
    <property type="match status" value="1"/>
</dbReference>
<keyword evidence="4 10" id="KW-0547">Nucleotide-binding</keyword>
<dbReference type="SUPFAM" id="SSF47323">
    <property type="entry name" value="Anticodon-binding domain of a subclass of class I aminoacyl-tRNA synthetases"/>
    <property type="match status" value="1"/>
</dbReference>
<evidence type="ECO:0000256" key="4">
    <source>
        <dbReference type="ARBA" id="ARBA00022741"/>
    </source>
</evidence>
<dbReference type="GO" id="GO:0005524">
    <property type="term" value="F:ATP binding"/>
    <property type="evidence" value="ECO:0007669"/>
    <property type="project" value="UniProtKB-KW"/>
</dbReference>
<dbReference type="InterPro" id="IPR008909">
    <property type="entry name" value="DALR_anticod-bd"/>
</dbReference>
<evidence type="ECO:0000256" key="2">
    <source>
        <dbReference type="ARBA" id="ARBA00012837"/>
    </source>
</evidence>
<dbReference type="EMBL" id="MBFT01000555">
    <property type="protein sequence ID" value="PVU89307.1"/>
    <property type="molecule type" value="Genomic_DNA"/>
</dbReference>
<dbReference type="PANTHER" id="PTHR11956">
    <property type="entry name" value="ARGINYL-TRNA SYNTHETASE"/>
    <property type="match status" value="1"/>
</dbReference>
<dbReference type="InterPro" id="IPR001278">
    <property type="entry name" value="Arg-tRNA-ligase"/>
</dbReference>
<organism evidence="15 16">
    <name type="scientific">Furculomyces boomerangus</name>
    <dbReference type="NCBI Taxonomy" id="61424"/>
    <lineage>
        <taxon>Eukaryota</taxon>
        <taxon>Fungi</taxon>
        <taxon>Fungi incertae sedis</taxon>
        <taxon>Zoopagomycota</taxon>
        <taxon>Kickxellomycotina</taxon>
        <taxon>Harpellomycetes</taxon>
        <taxon>Harpellales</taxon>
        <taxon>Harpellaceae</taxon>
        <taxon>Furculomyces</taxon>
    </lineage>
</organism>
<sequence>MFNQYKTAIIDQLSQISGVDKALIESAIDTPKNLDHGDLAVAVPRLRVKGNPAQLGKDWAEKFEPNDLILGSNSTGPFMNFSINRDTLKKDVLTAVYEQKEKYGTNSNLDSKKIMVEFSSPNIAKPFHAGHLRSTIIGSFIINLFKANGADTIAINYLGDWGKQYGLLAIGFEKFGNEEALEKDPIKHLYDVYVKINAEAESHPEYQDEARAYFKKMEDGDEEALKVWKRFRDLSIVKYKETYDKLNVHFDIYSGESQVKEGISIVEDLLEEKKLLIDSDGAKILDFEKYKLGKAVVQKKDGTSLYLTRDIGTAVERYNKYKFDEIYYVVSSQQDLYFRQLFKTLELLELPYAKKFTHINYGLVKGMSTRKGTVVFLNDIIEQTTESMHEIMRQNEKKYAQIEDPDYIAECVAISAIFIQDLSARRVKDYVFDWNRMLSFEGDTGPYLQYAHARLCSVERKAGFPVDLDVDFSILKEPEAIALIDTIARYPDLIVTTLSTLEPSNIVHYALKLSHAVSAAWESLWVINQAEDIAKARLLLYYSARVTLGNALRLLGLTPLERM</sequence>
<evidence type="ECO:0000256" key="7">
    <source>
        <dbReference type="ARBA" id="ARBA00023146"/>
    </source>
</evidence>
<dbReference type="NCBIfam" id="TIGR00456">
    <property type="entry name" value="argS"/>
    <property type="match status" value="1"/>
</dbReference>
<keyword evidence="3 10" id="KW-0436">Ligase</keyword>
<evidence type="ECO:0000256" key="6">
    <source>
        <dbReference type="ARBA" id="ARBA00022917"/>
    </source>
</evidence>
<dbReference type="GO" id="GO:0032543">
    <property type="term" value="P:mitochondrial translation"/>
    <property type="evidence" value="ECO:0007669"/>
    <property type="project" value="TreeGrafter"/>
</dbReference>
<dbReference type="Pfam" id="PF03485">
    <property type="entry name" value="Arg_tRNA_synt_N"/>
    <property type="match status" value="1"/>
</dbReference>
<dbReference type="FunFam" id="1.10.730.10:FF:000006">
    <property type="entry name" value="Arginyl-tRNA synthetase 2, mitochondrial"/>
    <property type="match status" value="1"/>
</dbReference>
<dbReference type="InterPro" id="IPR001412">
    <property type="entry name" value="aa-tRNA-synth_I_CS"/>
</dbReference>
<keyword evidence="5 10" id="KW-0067">ATP-binding</keyword>
<protein>
    <recommendedName>
        <fullName evidence="2">arginine--tRNA ligase</fullName>
        <ecNumber evidence="2">6.1.1.19</ecNumber>
    </recommendedName>
    <alternativeName>
        <fullName evidence="8">Arginyl-tRNA synthetase</fullName>
    </alternativeName>
</protein>
<dbReference type="GO" id="GO:0004814">
    <property type="term" value="F:arginine-tRNA ligase activity"/>
    <property type="evidence" value="ECO:0007669"/>
    <property type="project" value="UniProtKB-EC"/>
</dbReference>
<dbReference type="STRING" id="61424.A0A2T9YAF9"/>